<evidence type="ECO:0000313" key="2">
    <source>
        <dbReference type="EMBL" id="MBB4979177.1"/>
    </source>
</evidence>
<keyword evidence="3" id="KW-1185">Reference proteome</keyword>
<protein>
    <recommendedName>
        <fullName evidence="4">AG1 protein</fullName>
    </recommendedName>
</protein>
<dbReference type="EMBL" id="JACHJY010000001">
    <property type="protein sequence ID" value="MBB4979177.1"/>
    <property type="molecule type" value="Genomic_DNA"/>
</dbReference>
<accession>A0A7W7TTQ8</accession>
<reference evidence="2 3" key="1">
    <citation type="submission" date="2020-08" db="EMBL/GenBank/DDBJ databases">
        <title>Genomic Encyclopedia of Type Strains, Phase III (KMG-III): the genomes of soil and plant-associated and newly described type strains.</title>
        <authorList>
            <person name="Whitman W."/>
        </authorList>
    </citation>
    <scope>NUCLEOTIDE SEQUENCE [LARGE SCALE GENOMIC DNA]</scope>
    <source>
        <strain evidence="2 3">SFB5A</strain>
    </source>
</reference>
<gene>
    <name evidence="2" type="ORF">GGE06_000065</name>
</gene>
<feature type="region of interest" description="Disordered" evidence="1">
    <location>
        <begin position="19"/>
        <end position="46"/>
    </location>
</feature>
<dbReference type="AlphaFoldDB" id="A0A7W7TTQ8"/>
<dbReference type="RefSeq" id="WP_116160742.1">
    <property type="nucleotide sequence ID" value="NZ_JACHJY010000001.1"/>
</dbReference>
<evidence type="ECO:0000256" key="1">
    <source>
        <dbReference type="SAM" id="MobiDB-lite"/>
    </source>
</evidence>
<comment type="caution">
    <text evidence="2">The sequence shown here is derived from an EMBL/GenBank/DDBJ whole genome shotgun (WGS) entry which is preliminary data.</text>
</comment>
<sequence length="145" mass="14980">MSFEQEWASVRSTATANVDMRLNQVAPEPGGSNGSGGGSPDLSVDQDKLGAIGSAAYALHGRLVKDGNHARTSTTEAGAGLSSHGFLTGSALTTVQETWSSQLNTLLDACANISDHLDYSAASHAKEEADIAAALSTSKIDQYLK</sequence>
<evidence type="ECO:0008006" key="4">
    <source>
        <dbReference type="Google" id="ProtNLM"/>
    </source>
</evidence>
<name>A0A7W7TTQ8_9ACTN</name>
<organism evidence="2 3">
    <name type="scientific">Streptomyces nymphaeiformis</name>
    <dbReference type="NCBI Taxonomy" id="2663842"/>
    <lineage>
        <taxon>Bacteria</taxon>
        <taxon>Bacillati</taxon>
        <taxon>Actinomycetota</taxon>
        <taxon>Actinomycetes</taxon>
        <taxon>Kitasatosporales</taxon>
        <taxon>Streptomycetaceae</taxon>
        <taxon>Streptomyces</taxon>
    </lineage>
</organism>
<proteinExistence type="predicted"/>
<evidence type="ECO:0000313" key="3">
    <source>
        <dbReference type="Proteomes" id="UP000582643"/>
    </source>
</evidence>
<dbReference type="Proteomes" id="UP000582643">
    <property type="component" value="Unassembled WGS sequence"/>
</dbReference>